<dbReference type="Gene3D" id="3.30.565.10">
    <property type="entry name" value="Histidine kinase-like ATPase, C-terminal domain"/>
    <property type="match status" value="1"/>
</dbReference>
<evidence type="ECO:0000313" key="11">
    <source>
        <dbReference type="Proteomes" id="UP001341444"/>
    </source>
</evidence>
<dbReference type="Pfam" id="PF02518">
    <property type="entry name" value="HATPase_c"/>
    <property type="match status" value="1"/>
</dbReference>
<evidence type="ECO:0000256" key="8">
    <source>
        <dbReference type="ARBA" id="ARBA00023012"/>
    </source>
</evidence>
<dbReference type="SUPFAM" id="SSF47384">
    <property type="entry name" value="Homodimeric domain of signal transducing histidine kinase"/>
    <property type="match status" value="1"/>
</dbReference>
<keyword evidence="4" id="KW-0808">Transferase</keyword>
<protein>
    <recommendedName>
        <fullName evidence="2">histidine kinase</fullName>
        <ecNumber evidence="2">2.7.13.3</ecNumber>
    </recommendedName>
</protein>
<evidence type="ECO:0000256" key="6">
    <source>
        <dbReference type="ARBA" id="ARBA00022777"/>
    </source>
</evidence>
<keyword evidence="7 10" id="KW-0067">ATP-binding</keyword>
<evidence type="ECO:0000256" key="5">
    <source>
        <dbReference type="ARBA" id="ARBA00022741"/>
    </source>
</evidence>
<keyword evidence="6" id="KW-0418">Kinase</keyword>
<dbReference type="Gene3D" id="3.30.450.20">
    <property type="entry name" value="PAS domain"/>
    <property type="match status" value="1"/>
</dbReference>
<keyword evidence="11" id="KW-1185">Reference proteome</keyword>
<dbReference type="CDD" id="cd00082">
    <property type="entry name" value="HisKA"/>
    <property type="match status" value="1"/>
</dbReference>
<dbReference type="SMART" id="SM00387">
    <property type="entry name" value="HATPase_c"/>
    <property type="match status" value="1"/>
</dbReference>
<dbReference type="Gene3D" id="1.10.287.130">
    <property type="match status" value="1"/>
</dbReference>
<dbReference type="InterPro" id="IPR003661">
    <property type="entry name" value="HisK_dim/P_dom"/>
</dbReference>
<dbReference type="PANTHER" id="PTHR43065">
    <property type="entry name" value="SENSOR HISTIDINE KINASE"/>
    <property type="match status" value="1"/>
</dbReference>
<dbReference type="InterPro" id="IPR036890">
    <property type="entry name" value="HATPase_C_sf"/>
</dbReference>
<evidence type="ECO:0000256" key="2">
    <source>
        <dbReference type="ARBA" id="ARBA00012438"/>
    </source>
</evidence>
<sequence length="349" mass="39665">MDASTNKVNYRDLIPRKNGFVFKFIKVGEHFIHTYTEGDFHDRIGISPSAIIGKTLFEFLPEEQAKQKQHFYEIAWSGKTVNYEGSVNDCFYIASLSPLIVDSKVVEVNGTAIDITEEKKNERKIQDMDKLSVIGQLAAGIAHEIRNPLTSIKGFAQIIQERVDQPDVKTYLIIMLDELERMNQIVTEFMVLAKPHEIIDIKKVDVNKLIRSVIQFMEPQSLLKKIRILTSFECSITAFLDEIQLKQVLINLLQNAMEASESTKNCIEIKLKSIDDQHYLIQVKDQGPGMPLEKQNRLFEPFYTTKENGTGLGLLICKQIIDAHKGSIDIISRHGEGTVVNILLPKVFS</sequence>
<keyword evidence="3" id="KW-0597">Phosphoprotein</keyword>
<dbReference type="InterPro" id="IPR035965">
    <property type="entry name" value="PAS-like_dom_sf"/>
</dbReference>
<evidence type="ECO:0000256" key="4">
    <source>
        <dbReference type="ARBA" id="ARBA00022679"/>
    </source>
</evidence>
<organism evidence="10 11">
    <name type="scientific">Heyndrickxia acidicola</name>
    <dbReference type="NCBI Taxonomy" id="209389"/>
    <lineage>
        <taxon>Bacteria</taxon>
        <taxon>Bacillati</taxon>
        <taxon>Bacillota</taxon>
        <taxon>Bacilli</taxon>
        <taxon>Bacillales</taxon>
        <taxon>Bacillaceae</taxon>
        <taxon>Heyndrickxia</taxon>
    </lineage>
</organism>
<evidence type="ECO:0000259" key="9">
    <source>
        <dbReference type="PROSITE" id="PS50109"/>
    </source>
</evidence>
<feature type="domain" description="Histidine kinase" evidence="9">
    <location>
        <begin position="140"/>
        <end position="348"/>
    </location>
</feature>
<evidence type="ECO:0000313" key="10">
    <source>
        <dbReference type="EMBL" id="MED1203704.1"/>
    </source>
</evidence>
<dbReference type="Pfam" id="PF00512">
    <property type="entry name" value="HisKA"/>
    <property type="match status" value="1"/>
</dbReference>
<dbReference type="SMART" id="SM00388">
    <property type="entry name" value="HisKA"/>
    <property type="match status" value="1"/>
</dbReference>
<accession>A0ABU6MG91</accession>
<evidence type="ECO:0000256" key="7">
    <source>
        <dbReference type="ARBA" id="ARBA00022840"/>
    </source>
</evidence>
<dbReference type="EC" id="2.7.13.3" evidence="2"/>
<comment type="catalytic activity">
    <reaction evidence="1">
        <text>ATP + protein L-histidine = ADP + protein N-phospho-L-histidine.</text>
        <dbReference type="EC" id="2.7.13.3"/>
    </reaction>
</comment>
<dbReference type="SUPFAM" id="SSF55785">
    <property type="entry name" value="PYP-like sensor domain (PAS domain)"/>
    <property type="match status" value="1"/>
</dbReference>
<dbReference type="PANTHER" id="PTHR43065:SF34">
    <property type="entry name" value="SPORULATION KINASE A"/>
    <property type="match status" value="1"/>
</dbReference>
<evidence type="ECO:0000256" key="3">
    <source>
        <dbReference type="ARBA" id="ARBA00022553"/>
    </source>
</evidence>
<dbReference type="RefSeq" id="WP_066268686.1">
    <property type="nucleotide sequence ID" value="NZ_JARMAB010000014.1"/>
</dbReference>
<dbReference type="InterPro" id="IPR003594">
    <property type="entry name" value="HATPase_dom"/>
</dbReference>
<dbReference type="SUPFAM" id="SSF55874">
    <property type="entry name" value="ATPase domain of HSP90 chaperone/DNA topoisomerase II/histidine kinase"/>
    <property type="match status" value="1"/>
</dbReference>
<name>A0ABU6MG91_9BACI</name>
<keyword evidence="5" id="KW-0547">Nucleotide-binding</keyword>
<comment type="caution">
    <text evidence="10">The sequence shown here is derived from an EMBL/GenBank/DDBJ whole genome shotgun (WGS) entry which is preliminary data.</text>
</comment>
<dbReference type="CDD" id="cd00075">
    <property type="entry name" value="HATPase"/>
    <property type="match status" value="1"/>
</dbReference>
<dbReference type="InterPro" id="IPR005467">
    <property type="entry name" value="His_kinase_dom"/>
</dbReference>
<dbReference type="PRINTS" id="PR00344">
    <property type="entry name" value="BCTRLSENSOR"/>
</dbReference>
<gene>
    <name evidence="10" type="ORF">P4T90_11560</name>
</gene>
<dbReference type="InterPro" id="IPR004358">
    <property type="entry name" value="Sig_transdc_His_kin-like_C"/>
</dbReference>
<dbReference type="InterPro" id="IPR036097">
    <property type="entry name" value="HisK_dim/P_sf"/>
</dbReference>
<keyword evidence="8" id="KW-0902">Two-component regulatory system</keyword>
<reference evidence="10 11" key="1">
    <citation type="submission" date="2023-03" db="EMBL/GenBank/DDBJ databases">
        <title>Bacillus Genome Sequencing.</title>
        <authorList>
            <person name="Dunlap C."/>
        </authorList>
    </citation>
    <scope>NUCLEOTIDE SEQUENCE [LARGE SCALE GENOMIC DNA]</scope>
    <source>
        <strain evidence="10 11">B-23453</strain>
    </source>
</reference>
<dbReference type="GO" id="GO:0005524">
    <property type="term" value="F:ATP binding"/>
    <property type="evidence" value="ECO:0007669"/>
    <property type="project" value="UniProtKB-KW"/>
</dbReference>
<dbReference type="PROSITE" id="PS50109">
    <property type="entry name" value="HIS_KIN"/>
    <property type="match status" value="1"/>
</dbReference>
<evidence type="ECO:0000256" key="1">
    <source>
        <dbReference type="ARBA" id="ARBA00000085"/>
    </source>
</evidence>
<proteinExistence type="predicted"/>
<dbReference type="Proteomes" id="UP001341444">
    <property type="component" value="Unassembled WGS sequence"/>
</dbReference>
<dbReference type="EMBL" id="JARMAB010000014">
    <property type="protein sequence ID" value="MED1203704.1"/>
    <property type="molecule type" value="Genomic_DNA"/>
</dbReference>